<dbReference type="Gene3D" id="3.30.200.20">
    <property type="entry name" value="Phosphorylase Kinase, domain 1"/>
    <property type="match status" value="1"/>
</dbReference>
<dbReference type="PROSITE" id="PS00109">
    <property type="entry name" value="PROTEIN_KINASE_TYR"/>
    <property type="match status" value="1"/>
</dbReference>
<dbReference type="InterPro" id="IPR050117">
    <property type="entry name" value="MAPK"/>
</dbReference>
<dbReference type="InterPro" id="IPR000719">
    <property type="entry name" value="Prot_kinase_dom"/>
</dbReference>
<evidence type="ECO:0000256" key="4">
    <source>
        <dbReference type="ARBA" id="ARBA00022777"/>
    </source>
</evidence>
<dbReference type="InterPro" id="IPR011009">
    <property type="entry name" value="Kinase-like_dom_sf"/>
</dbReference>
<keyword evidence="5" id="KW-0067">ATP-binding</keyword>
<evidence type="ECO:0000256" key="5">
    <source>
        <dbReference type="ARBA" id="ARBA00022840"/>
    </source>
</evidence>
<organism evidence="7 8">
    <name type="scientific">Acrobeloides nanus</name>
    <dbReference type="NCBI Taxonomy" id="290746"/>
    <lineage>
        <taxon>Eukaryota</taxon>
        <taxon>Metazoa</taxon>
        <taxon>Ecdysozoa</taxon>
        <taxon>Nematoda</taxon>
        <taxon>Chromadorea</taxon>
        <taxon>Rhabditida</taxon>
        <taxon>Tylenchina</taxon>
        <taxon>Cephalobomorpha</taxon>
        <taxon>Cephaloboidea</taxon>
        <taxon>Cephalobidae</taxon>
        <taxon>Acrobeloides</taxon>
    </lineage>
</organism>
<keyword evidence="4" id="KW-0418">Kinase</keyword>
<dbReference type="SUPFAM" id="SSF56112">
    <property type="entry name" value="Protein kinase-like (PK-like)"/>
    <property type="match status" value="1"/>
</dbReference>
<proteinExistence type="predicted"/>
<dbReference type="PROSITE" id="PS50011">
    <property type="entry name" value="PROTEIN_KINASE_DOM"/>
    <property type="match status" value="1"/>
</dbReference>
<protein>
    <submittedName>
        <fullName evidence="8">Protein kinase domain-containing protein</fullName>
    </submittedName>
</protein>
<feature type="domain" description="Protein kinase" evidence="6">
    <location>
        <begin position="77"/>
        <end position="384"/>
    </location>
</feature>
<evidence type="ECO:0000313" key="7">
    <source>
        <dbReference type="Proteomes" id="UP000887540"/>
    </source>
</evidence>
<dbReference type="GO" id="GO:0005524">
    <property type="term" value="F:ATP binding"/>
    <property type="evidence" value="ECO:0007669"/>
    <property type="project" value="UniProtKB-KW"/>
</dbReference>
<dbReference type="Pfam" id="PF00069">
    <property type="entry name" value="Pkinase"/>
    <property type="match status" value="1"/>
</dbReference>
<accession>A0A914EAH9</accession>
<evidence type="ECO:0000256" key="1">
    <source>
        <dbReference type="ARBA" id="ARBA00022527"/>
    </source>
</evidence>
<evidence type="ECO:0000256" key="3">
    <source>
        <dbReference type="ARBA" id="ARBA00022741"/>
    </source>
</evidence>
<dbReference type="PANTHER" id="PTHR24055">
    <property type="entry name" value="MITOGEN-ACTIVATED PROTEIN KINASE"/>
    <property type="match status" value="1"/>
</dbReference>
<dbReference type="GO" id="GO:0004674">
    <property type="term" value="F:protein serine/threonine kinase activity"/>
    <property type="evidence" value="ECO:0007669"/>
    <property type="project" value="UniProtKB-KW"/>
</dbReference>
<name>A0A914EAH9_9BILA</name>
<keyword evidence="3" id="KW-0547">Nucleotide-binding</keyword>
<dbReference type="Gene3D" id="1.10.510.10">
    <property type="entry name" value="Transferase(Phosphotransferase) domain 1"/>
    <property type="match status" value="1"/>
</dbReference>
<reference evidence="8" key="1">
    <citation type="submission" date="2022-11" db="UniProtKB">
        <authorList>
            <consortium name="WormBaseParasite"/>
        </authorList>
    </citation>
    <scope>IDENTIFICATION</scope>
</reference>
<keyword evidence="7" id="KW-1185">Reference proteome</keyword>
<dbReference type="Proteomes" id="UP000887540">
    <property type="component" value="Unplaced"/>
</dbReference>
<evidence type="ECO:0000259" key="6">
    <source>
        <dbReference type="PROSITE" id="PS50011"/>
    </source>
</evidence>
<dbReference type="FunFam" id="1.10.510.10:FF:000624">
    <property type="entry name" value="Mitogen-activated protein kinase"/>
    <property type="match status" value="1"/>
</dbReference>
<keyword evidence="1" id="KW-0723">Serine/threonine-protein kinase</keyword>
<sequence>MKLENLMLSQDLYWPIAAMERVSKKKNSYQNGTTQTQIADKKNLSIKMLLTLPPNNRFFHERHFQEGTFKVPTRYIFTTDRVLASGSQGVVIKAHDRVTHKDVAIKKMKNIFSPPHLARRTHREFVLSQIVKHENVIQLLSAFTPHDNLKDFSEIYIVTEFVKYPLSQIIHRRDTVFNCPDGGYRLAHTIRQLLLGIQHLHRAGIVHRDLSVNNILVNEKFEIKIIDLGLARELPEDTKNVILSGYVTTRYYRAPEVALDLKYDKKVDVWSIGCIFGEILLGSPIFPGDNFGHWNKITQLVGSPNAEFLSRLPEDPRKYIESQPKYPAKPWHEIFPDKVFPPPGDPNVLPLISAHAGRDLLSKMLIIDPFARISVENALEHPFVLWENEVDRGTPPLGRYTGTADGITLTETAWKALLFGQLKQYERDHCIFGEYDAKLMQNCSMCREIKCDCAICTRLELSLSLK</sequence>
<evidence type="ECO:0000313" key="8">
    <source>
        <dbReference type="WBParaSite" id="ACRNAN_scaffold686.g27792.t1"/>
    </source>
</evidence>
<dbReference type="InterPro" id="IPR008266">
    <property type="entry name" value="Tyr_kinase_AS"/>
</dbReference>
<keyword evidence="2" id="KW-0808">Transferase</keyword>
<dbReference type="WBParaSite" id="ACRNAN_scaffold686.g27792.t1">
    <property type="protein sequence ID" value="ACRNAN_scaffold686.g27792.t1"/>
    <property type="gene ID" value="ACRNAN_scaffold686.g27792"/>
</dbReference>
<dbReference type="AlphaFoldDB" id="A0A914EAH9"/>
<evidence type="ECO:0000256" key="2">
    <source>
        <dbReference type="ARBA" id="ARBA00022679"/>
    </source>
</evidence>